<dbReference type="PANTHER" id="PTHR36974">
    <property type="entry name" value="MEMBRANE PROTEIN-RELATED"/>
    <property type="match status" value="1"/>
</dbReference>
<feature type="transmembrane region" description="Helical" evidence="1">
    <location>
        <begin position="58"/>
        <end position="76"/>
    </location>
</feature>
<evidence type="ECO:0000313" key="3">
    <source>
        <dbReference type="Proteomes" id="UP000198756"/>
    </source>
</evidence>
<keyword evidence="1" id="KW-0812">Transmembrane</keyword>
<evidence type="ECO:0000313" key="2">
    <source>
        <dbReference type="EMBL" id="SDA51457.1"/>
    </source>
</evidence>
<keyword evidence="1" id="KW-0472">Membrane</keyword>
<feature type="transmembrane region" description="Helical" evidence="1">
    <location>
        <begin position="88"/>
        <end position="112"/>
    </location>
</feature>
<keyword evidence="3" id="KW-1185">Reference proteome</keyword>
<protein>
    <submittedName>
        <fullName evidence="2">Uncharacterized membrane protein</fullName>
    </submittedName>
</protein>
<dbReference type="AlphaFoldDB" id="A0A1G5W1P0"/>
<evidence type="ECO:0000256" key="1">
    <source>
        <dbReference type="SAM" id="Phobius"/>
    </source>
</evidence>
<organism evidence="2 3">
    <name type="scientific">Algoriphagus alkaliphilus</name>
    <dbReference type="NCBI Taxonomy" id="279824"/>
    <lineage>
        <taxon>Bacteria</taxon>
        <taxon>Pseudomonadati</taxon>
        <taxon>Bacteroidota</taxon>
        <taxon>Cytophagia</taxon>
        <taxon>Cytophagales</taxon>
        <taxon>Cyclobacteriaceae</taxon>
        <taxon>Algoriphagus</taxon>
    </lineage>
</organism>
<reference evidence="3" key="1">
    <citation type="submission" date="2016-10" db="EMBL/GenBank/DDBJ databases">
        <authorList>
            <person name="Varghese N."/>
            <person name="Submissions S."/>
        </authorList>
    </citation>
    <scope>NUCLEOTIDE SEQUENCE [LARGE SCALE GENOMIC DNA]</scope>
    <source>
        <strain evidence="3">DSM 22703</strain>
    </source>
</reference>
<proteinExistence type="predicted"/>
<keyword evidence="1" id="KW-1133">Transmembrane helix</keyword>
<dbReference type="STRING" id="279824.SAMN03080617_00806"/>
<dbReference type="RefSeq" id="WP_245693166.1">
    <property type="nucleotide sequence ID" value="NZ_FMXE01000005.1"/>
</dbReference>
<dbReference type="Proteomes" id="UP000198756">
    <property type="component" value="Unassembled WGS sequence"/>
</dbReference>
<dbReference type="EMBL" id="FMXE01000005">
    <property type="protein sequence ID" value="SDA51457.1"/>
    <property type="molecule type" value="Genomic_DNA"/>
</dbReference>
<name>A0A1G5W1P0_9BACT</name>
<dbReference type="PANTHER" id="PTHR36974:SF1">
    <property type="entry name" value="DOXX FAMILY MEMBRANE PROTEIN"/>
    <property type="match status" value="1"/>
</dbReference>
<feature type="transmembrane region" description="Helical" evidence="1">
    <location>
        <begin position="32"/>
        <end position="51"/>
    </location>
</feature>
<gene>
    <name evidence="2" type="ORF">SAMN03080617_00806</name>
</gene>
<sequence length="119" mass="13664">MGYFYFIAGINHFLTPDFYIPLIPPFFSNPSLINLLSGIAEVLLGLGILYFPTRSRAAWGVVFMLIAFIPAHWYFIQINTCIDGGLCVPAWIGWVRLILIQPILIFWAYWVAKHPKIYV</sequence>
<accession>A0A1G5W1P0</accession>